<dbReference type="EMBL" id="LBKL01000011">
    <property type="protein sequence ID" value="KLL45493.1"/>
    <property type="molecule type" value="Genomic_DNA"/>
</dbReference>
<dbReference type="NCBIfam" id="TIGR01633">
    <property type="entry name" value="phi3626_gp14_N"/>
    <property type="match status" value="1"/>
</dbReference>
<evidence type="ECO:0000313" key="2">
    <source>
        <dbReference type="EMBL" id="KLL45493.1"/>
    </source>
</evidence>
<dbReference type="InterPro" id="IPR008841">
    <property type="entry name" value="Siphovirus-type_tail_N"/>
</dbReference>
<dbReference type="AlphaFoldDB" id="A0A0H1M1C9"/>
<dbReference type="Gene3D" id="2.40.30.200">
    <property type="match status" value="1"/>
</dbReference>
<dbReference type="RefSeq" id="WP_001293183.1">
    <property type="nucleotide sequence ID" value="NZ_CDCM01000012.1"/>
</dbReference>
<protein>
    <submittedName>
        <fullName evidence="2">Tail protein</fullName>
    </submittedName>
</protein>
<dbReference type="Proteomes" id="UP000035346">
    <property type="component" value="Unassembled WGS sequence"/>
</dbReference>
<name>A0A0H1M1C9_STRAG</name>
<dbReference type="InterPro" id="IPR006520">
    <property type="entry name" value="Dit_BPSPP_N"/>
</dbReference>
<organism evidence="2 3">
    <name type="scientific">Streptococcus agalactiae</name>
    <dbReference type="NCBI Taxonomy" id="1311"/>
    <lineage>
        <taxon>Bacteria</taxon>
        <taxon>Bacillati</taxon>
        <taxon>Bacillota</taxon>
        <taxon>Bacilli</taxon>
        <taxon>Lactobacillales</taxon>
        <taxon>Streptococcaceae</taxon>
        <taxon>Streptococcus</taxon>
    </lineage>
</organism>
<evidence type="ECO:0000259" key="1">
    <source>
        <dbReference type="Pfam" id="PF05709"/>
    </source>
</evidence>
<accession>A0A0H1M1C9</accession>
<gene>
    <name evidence="2" type="ORF">WA04_00800</name>
</gene>
<reference evidence="2 3" key="1">
    <citation type="journal article" date="2015" name="PLoS ONE">
        <title>Genomic analysis reveals the molecular basis for capsule loss in the group B streptococcus population.</title>
        <authorList>
            <consortium name="DEVANI Consortium"/>
            <person name="Rosini R."/>
            <person name="Campisi E."/>
            <person name="De Chiara M."/>
            <person name="Tettelin H."/>
            <person name="Rinaudo D."/>
            <person name="Toniolo C."/>
            <person name="Metruccio M."/>
            <person name="Guidotti S."/>
            <person name="Sorensen U.B."/>
            <person name="Kilian M."/>
            <person name="Ramirez M."/>
            <person name="Janulczyk R."/>
            <person name="Donati C."/>
            <person name="Grandi G."/>
            <person name="Margarit I."/>
        </authorList>
    </citation>
    <scope>NUCLEOTIDE SEQUENCE [LARGE SCALE GENOMIC DNA]</scope>
    <source>
        <strain evidence="2 3">DK-B-USS-215</strain>
    </source>
</reference>
<evidence type="ECO:0000313" key="3">
    <source>
        <dbReference type="Proteomes" id="UP000035346"/>
    </source>
</evidence>
<comment type="caution">
    <text evidence="2">The sequence shown here is derived from an EMBL/GenBank/DDBJ whole genome shotgun (WGS) entry which is preliminary data.</text>
</comment>
<dbReference type="Pfam" id="PF05709">
    <property type="entry name" value="Sipho_tail"/>
    <property type="match status" value="1"/>
</dbReference>
<feature type="domain" description="Siphovirus-type tail component RIFT-related" evidence="1">
    <location>
        <begin position="26"/>
        <end position="98"/>
    </location>
</feature>
<sequence>MSELTVKFNSIDLSKLFRVIDIDRADQNEIVLTVKMRTSDSRSMQQNKRELRKILMTDSYCELIFSDEPELFYYAKVVSPFDESNGISWFQEVTIKFKTLDGYAYSTSYEYIPDDKITSANNVIIIDFDNQGTATALPIIEMLNTAENGFVGIARNNSSLEIGNVEEVDTEPVQKSEIMHNFQQWKTKEMLEAGVQGAGVANDKSQSLTGEIGLIKRPIGGGGLVDWLFLTNPGDTKGQVLSGQSLTLSAKADSNGEVGTLYDFIYWRQLFHTSALTQQSAIKVCVSDASGNFLYGCETIKRSNSNMAEFNCMIGNPNTPLGYDFVKRSTFQANHILSQNPFMNTNGNMSMSRNNDVITFFDRGYHKRQSDYLKGKKSAKVHIFLLKYAGKNQVADMCVGNFYWQKHHVPGIYDIPNRYPIYTQTIFNNEIGKVTVNGMPEQTVLGSEYIKLPPGKSTIKIHFSSFIASLPSIKVKYRKRFG</sequence>
<proteinExistence type="predicted"/>